<dbReference type="InterPro" id="IPR039565">
    <property type="entry name" value="BamD-like"/>
</dbReference>
<keyword evidence="1" id="KW-0732">Signal</keyword>
<dbReference type="PROSITE" id="PS50005">
    <property type="entry name" value="TPR"/>
    <property type="match status" value="1"/>
</dbReference>
<evidence type="ECO:0000256" key="2">
    <source>
        <dbReference type="ARBA" id="ARBA00023136"/>
    </source>
</evidence>
<evidence type="ECO:0000256" key="1">
    <source>
        <dbReference type="ARBA" id="ARBA00022729"/>
    </source>
</evidence>
<protein>
    <recommendedName>
        <fullName evidence="4">Outer membrane lipoprotein BamD-like domain-containing protein</fullName>
    </recommendedName>
</protein>
<dbReference type="InterPro" id="IPR019734">
    <property type="entry name" value="TPR_rpt"/>
</dbReference>
<dbReference type="Pfam" id="PF13525">
    <property type="entry name" value="YfiO"/>
    <property type="match status" value="1"/>
</dbReference>
<dbReference type="PANTHER" id="PTHR37423">
    <property type="entry name" value="SOLUBLE LYTIC MUREIN TRANSGLYCOSYLASE-RELATED"/>
    <property type="match status" value="1"/>
</dbReference>
<evidence type="ECO:0000313" key="5">
    <source>
        <dbReference type="EMBL" id="SVB21854.1"/>
    </source>
</evidence>
<dbReference type="InterPro" id="IPR017689">
    <property type="entry name" value="BamD"/>
</dbReference>
<dbReference type="NCBIfam" id="TIGR03302">
    <property type="entry name" value="OM_YfiO"/>
    <property type="match status" value="1"/>
</dbReference>
<gene>
    <name evidence="5" type="ORF">METZ01_LOCUS174708</name>
</gene>
<organism evidence="5">
    <name type="scientific">marine metagenome</name>
    <dbReference type="NCBI Taxonomy" id="408172"/>
    <lineage>
        <taxon>unclassified sequences</taxon>
        <taxon>metagenomes</taxon>
        <taxon>ecological metagenomes</taxon>
    </lineage>
</organism>
<dbReference type="AlphaFoldDB" id="A0A382C7J0"/>
<dbReference type="Gene3D" id="1.25.40.10">
    <property type="entry name" value="Tetratricopeptide repeat domain"/>
    <property type="match status" value="1"/>
</dbReference>
<dbReference type="PANTHER" id="PTHR37423:SF2">
    <property type="entry name" value="MEMBRANE-BOUND LYTIC MUREIN TRANSGLYCOSYLASE C"/>
    <property type="match status" value="1"/>
</dbReference>
<keyword evidence="3" id="KW-0998">Cell outer membrane</keyword>
<feature type="domain" description="Outer membrane lipoprotein BamD-like" evidence="4">
    <location>
        <begin position="40"/>
        <end position="219"/>
    </location>
</feature>
<reference evidence="5" key="1">
    <citation type="submission" date="2018-05" db="EMBL/GenBank/DDBJ databases">
        <authorList>
            <person name="Lanie J.A."/>
            <person name="Ng W.-L."/>
            <person name="Kazmierczak K.M."/>
            <person name="Andrzejewski T.M."/>
            <person name="Davidsen T.M."/>
            <person name="Wayne K.J."/>
            <person name="Tettelin H."/>
            <person name="Glass J.I."/>
            <person name="Rusch D."/>
            <person name="Podicherti R."/>
            <person name="Tsui H.-C.T."/>
            <person name="Winkler M.E."/>
        </authorList>
    </citation>
    <scope>NUCLEOTIDE SEQUENCE</scope>
</reference>
<sequence length="258" mass="30393">MIVKNFFTINIRPLIAISIIAGLLTICSCSLFTKEIVPDSPKELLEEGIKAIKLDQNLRARTLFTQLIEDFPDSKERSQALLLLARSHYSIEEYEEAKFHFQKFIDLYPKHKNIDRAYFYKAMSDYQRMDLVSRDQVATKDARDGFQQLIDRFPKSQYLSQAKQKINECDFNLAKNVLEVGKFYYRTGAYLSAISRFKSLLDGHSKQKFFDEAAFLIAESNFHEQNFKEARLLYKKFTREYPRSRFMLKAKKRLTTLR</sequence>
<accession>A0A382C7J0</accession>
<proteinExistence type="predicted"/>
<dbReference type="EMBL" id="UINC01033104">
    <property type="protein sequence ID" value="SVB21854.1"/>
    <property type="molecule type" value="Genomic_DNA"/>
</dbReference>
<keyword evidence="2" id="KW-0472">Membrane</keyword>
<dbReference type="PROSITE" id="PS51257">
    <property type="entry name" value="PROKAR_LIPOPROTEIN"/>
    <property type="match status" value="1"/>
</dbReference>
<evidence type="ECO:0000259" key="4">
    <source>
        <dbReference type="Pfam" id="PF13525"/>
    </source>
</evidence>
<evidence type="ECO:0000256" key="3">
    <source>
        <dbReference type="ARBA" id="ARBA00023237"/>
    </source>
</evidence>
<dbReference type="SUPFAM" id="SSF48452">
    <property type="entry name" value="TPR-like"/>
    <property type="match status" value="1"/>
</dbReference>
<name>A0A382C7J0_9ZZZZ</name>
<dbReference type="InterPro" id="IPR011990">
    <property type="entry name" value="TPR-like_helical_dom_sf"/>
</dbReference>